<evidence type="ECO:0000313" key="2">
    <source>
        <dbReference type="EMBL" id="SPD10234.1"/>
    </source>
</evidence>
<dbReference type="InterPro" id="IPR052929">
    <property type="entry name" value="RNase_H-like_EbsB-rel"/>
</dbReference>
<gene>
    <name evidence="2" type="ORF">FSB_LOCUS38116</name>
</gene>
<proteinExistence type="predicted"/>
<dbReference type="EMBL" id="OIVN01003312">
    <property type="protein sequence ID" value="SPD10234.1"/>
    <property type="molecule type" value="Genomic_DNA"/>
</dbReference>
<sequence>MSSKQSQEQNSLRIALTLEAIWNLRNQVCFKGEKCNIIAIIMMLNHRFHEMVIVDDQIANQISPEKILWTKPPPGTVKLNVDAACSSDSLWLAVVARDDQGSILKGWTKAFCSCDAVVAETKAILWAVQIVKSENFHSVIIKGDAKVCFDTLNGDLEKCN</sequence>
<dbReference type="PANTHER" id="PTHR47074">
    <property type="entry name" value="BNAC02G40300D PROTEIN"/>
    <property type="match status" value="1"/>
</dbReference>
<dbReference type="Pfam" id="PF13456">
    <property type="entry name" value="RVT_3"/>
    <property type="match status" value="1"/>
</dbReference>
<reference evidence="2" key="1">
    <citation type="submission" date="2018-02" db="EMBL/GenBank/DDBJ databases">
        <authorList>
            <person name="Cohen D.B."/>
            <person name="Kent A.D."/>
        </authorList>
    </citation>
    <scope>NUCLEOTIDE SEQUENCE</scope>
</reference>
<dbReference type="GO" id="GO:0004523">
    <property type="term" value="F:RNA-DNA hybrid ribonuclease activity"/>
    <property type="evidence" value="ECO:0007669"/>
    <property type="project" value="InterPro"/>
</dbReference>
<protein>
    <recommendedName>
        <fullName evidence="1">RNase H type-1 domain-containing protein</fullName>
    </recommendedName>
</protein>
<dbReference type="SUPFAM" id="SSF53098">
    <property type="entry name" value="Ribonuclease H-like"/>
    <property type="match status" value="1"/>
</dbReference>
<dbReference type="InterPro" id="IPR036397">
    <property type="entry name" value="RNaseH_sf"/>
</dbReference>
<evidence type="ECO:0000259" key="1">
    <source>
        <dbReference type="Pfam" id="PF13456"/>
    </source>
</evidence>
<accession>A0A2N9HF80</accession>
<feature type="domain" description="RNase H type-1" evidence="1">
    <location>
        <begin position="80"/>
        <end position="155"/>
    </location>
</feature>
<dbReference type="Gene3D" id="3.30.420.10">
    <property type="entry name" value="Ribonuclease H-like superfamily/Ribonuclease H"/>
    <property type="match status" value="1"/>
</dbReference>
<dbReference type="InterPro" id="IPR002156">
    <property type="entry name" value="RNaseH_domain"/>
</dbReference>
<name>A0A2N9HF80_FAGSY</name>
<organism evidence="2">
    <name type="scientific">Fagus sylvatica</name>
    <name type="common">Beechnut</name>
    <dbReference type="NCBI Taxonomy" id="28930"/>
    <lineage>
        <taxon>Eukaryota</taxon>
        <taxon>Viridiplantae</taxon>
        <taxon>Streptophyta</taxon>
        <taxon>Embryophyta</taxon>
        <taxon>Tracheophyta</taxon>
        <taxon>Spermatophyta</taxon>
        <taxon>Magnoliopsida</taxon>
        <taxon>eudicotyledons</taxon>
        <taxon>Gunneridae</taxon>
        <taxon>Pentapetalae</taxon>
        <taxon>rosids</taxon>
        <taxon>fabids</taxon>
        <taxon>Fagales</taxon>
        <taxon>Fagaceae</taxon>
        <taxon>Fagus</taxon>
    </lineage>
</organism>
<dbReference type="AlphaFoldDB" id="A0A2N9HF80"/>
<dbReference type="GO" id="GO:0003676">
    <property type="term" value="F:nucleic acid binding"/>
    <property type="evidence" value="ECO:0007669"/>
    <property type="project" value="InterPro"/>
</dbReference>
<dbReference type="InterPro" id="IPR012337">
    <property type="entry name" value="RNaseH-like_sf"/>
</dbReference>
<dbReference type="PANTHER" id="PTHR47074:SF11">
    <property type="entry name" value="REVERSE TRANSCRIPTASE-LIKE PROTEIN"/>
    <property type="match status" value="1"/>
</dbReference>